<name>A0A1W4XBK5_AGRPL</name>
<evidence type="ECO:0000256" key="4">
    <source>
        <dbReference type="ARBA" id="ARBA00022692"/>
    </source>
</evidence>
<dbReference type="PROSITE" id="PS00211">
    <property type="entry name" value="ABC_TRANSPORTER_1"/>
    <property type="match status" value="1"/>
</dbReference>
<comment type="subcellular location">
    <subcellularLocation>
        <location evidence="1">Membrane</location>
        <topology evidence="1">Multi-pass membrane protein</topology>
    </subcellularLocation>
</comment>
<protein>
    <submittedName>
        <fullName evidence="12">ATP-binding cassette sub-family G member 1 isoform X1</fullName>
    </submittedName>
</protein>
<dbReference type="InterPro" id="IPR003439">
    <property type="entry name" value="ABC_transporter-like_ATP-bd"/>
</dbReference>
<comment type="similarity">
    <text evidence="2">Belongs to the ABC transporter superfamily. ABCG family. Eye pigment precursor importer (TC 3.A.1.204) subfamily.</text>
</comment>
<evidence type="ECO:0000256" key="6">
    <source>
        <dbReference type="ARBA" id="ARBA00022840"/>
    </source>
</evidence>
<dbReference type="RefSeq" id="XP_018330202.1">
    <property type="nucleotide sequence ID" value="XM_018474700.2"/>
</dbReference>
<keyword evidence="6 12" id="KW-0067">ATP-binding</keyword>
<dbReference type="Pfam" id="PF01061">
    <property type="entry name" value="ABC2_membrane"/>
    <property type="match status" value="1"/>
</dbReference>
<evidence type="ECO:0000256" key="9">
    <source>
        <dbReference type="SAM" id="Phobius"/>
    </source>
</evidence>
<feature type="transmembrane region" description="Helical" evidence="9">
    <location>
        <begin position="475"/>
        <end position="499"/>
    </location>
</feature>
<dbReference type="Pfam" id="PF00005">
    <property type="entry name" value="ABC_tran"/>
    <property type="match status" value="1"/>
</dbReference>
<proteinExistence type="inferred from homology"/>
<feature type="transmembrane region" description="Helical" evidence="9">
    <location>
        <begin position="363"/>
        <end position="382"/>
    </location>
</feature>
<gene>
    <name evidence="12" type="primary">LOC108740399</name>
</gene>
<keyword evidence="8 9" id="KW-0472">Membrane</keyword>
<dbReference type="OrthoDB" id="66620at2759"/>
<accession>A0A1W4XBK5</accession>
<evidence type="ECO:0000256" key="7">
    <source>
        <dbReference type="ARBA" id="ARBA00022989"/>
    </source>
</evidence>
<evidence type="ECO:0000259" key="10">
    <source>
        <dbReference type="PROSITE" id="PS50893"/>
    </source>
</evidence>
<dbReference type="InterPro" id="IPR017871">
    <property type="entry name" value="ABC_transporter-like_CS"/>
</dbReference>
<dbReference type="STRING" id="224129.A0A1W4XBK5"/>
<evidence type="ECO:0000256" key="5">
    <source>
        <dbReference type="ARBA" id="ARBA00022741"/>
    </source>
</evidence>
<feature type="transmembrane region" description="Helical" evidence="9">
    <location>
        <begin position="437"/>
        <end position="463"/>
    </location>
</feature>
<dbReference type="SMART" id="SM00382">
    <property type="entry name" value="AAA"/>
    <property type="match status" value="1"/>
</dbReference>
<dbReference type="FunFam" id="3.40.50.300:FF:001077">
    <property type="entry name" value="Uncharacterized protein, isoform A"/>
    <property type="match status" value="1"/>
</dbReference>
<dbReference type="InterPro" id="IPR050352">
    <property type="entry name" value="ABCG_transporters"/>
</dbReference>
<dbReference type="CDD" id="cd03213">
    <property type="entry name" value="ABCG_EPDR"/>
    <property type="match status" value="1"/>
</dbReference>
<organism evidence="11 12">
    <name type="scientific">Agrilus planipennis</name>
    <name type="common">Emerald ash borer</name>
    <name type="synonym">Agrilus marcopoli</name>
    <dbReference type="NCBI Taxonomy" id="224129"/>
    <lineage>
        <taxon>Eukaryota</taxon>
        <taxon>Metazoa</taxon>
        <taxon>Ecdysozoa</taxon>
        <taxon>Arthropoda</taxon>
        <taxon>Hexapoda</taxon>
        <taxon>Insecta</taxon>
        <taxon>Pterygota</taxon>
        <taxon>Neoptera</taxon>
        <taxon>Endopterygota</taxon>
        <taxon>Coleoptera</taxon>
        <taxon>Polyphaga</taxon>
        <taxon>Elateriformia</taxon>
        <taxon>Buprestoidea</taxon>
        <taxon>Buprestidae</taxon>
        <taxon>Agrilinae</taxon>
        <taxon>Agrilus</taxon>
    </lineage>
</organism>
<dbReference type="PROSITE" id="PS50893">
    <property type="entry name" value="ABC_TRANSPORTER_2"/>
    <property type="match status" value="1"/>
</dbReference>
<dbReference type="SUPFAM" id="SSF52540">
    <property type="entry name" value="P-loop containing nucleoside triphosphate hydrolases"/>
    <property type="match status" value="1"/>
</dbReference>
<evidence type="ECO:0000256" key="1">
    <source>
        <dbReference type="ARBA" id="ARBA00004141"/>
    </source>
</evidence>
<sequence length="617" mass="68930">MSEVSQRAVLLHLPQTKNIDIEFENITYSVRNGKKGKKHILKGVSGKFKSGELTAIMGPSGAGKTTLLNFLTGFQTGMGGTIKSNGTLQSKKGADQYRKESCYILQDDQLQPYFTVTEAMNIAADLKVGYSISEKAKALLIDDILDTIGLSVCKETKCGRLSGGQKKRLSIALELIDNPPIMFLDEPTTGLDSSSSLQCISMLKALARGGRTIICTIHQPCATIYEMFDQVYVMSAGSCIYQGASTNTVAYLAANGLNCPQYHNPADFLLEVANGEYGDFTQELAKTAKESKWRTSSTPPKKILEEWKNANRDLYIQGNNNNNNTDQDINKTMILIYPPSEILRYWILLNRFLIQMYRDWTELYLRVALHAFVGALLGLFYFRCGNDASRTISNFGYLTVVVTYFCYTAIMPAVLKFPSELPVLRKERFNNWYKLKTFYAAFFTVDIPQQFLFATVSVGISYFMSEQPMELSRFAMFLGMCVLVNITAGSFGLFFGTVVNPVNGTFLGAILTAFMLVMGGFLVFLTHMSNVFYVASYLSYIRYGLQGLVQSIYGRGRGPIPCPEDVEYCHYRVPDVFLKEIGMADDTYWTSIGALCVNIIVLRIVAYCTLKRKLSSP</sequence>
<feature type="domain" description="ABC transporter" evidence="10">
    <location>
        <begin position="21"/>
        <end position="261"/>
    </location>
</feature>
<dbReference type="InterPro" id="IPR043926">
    <property type="entry name" value="ABCG_dom"/>
</dbReference>
<dbReference type="GO" id="GO:0005524">
    <property type="term" value="F:ATP binding"/>
    <property type="evidence" value="ECO:0007669"/>
    <property type="project" value="UniProtKB-KW"/>
</dbReference>
<feature type="transmembrane region" description="Helical" evidence="9">
    <location>
        <begin position="588"/>
        <end position="610"/>
    </location>
</feature>
<dbReference type="InterPro" id="IPR027417">
    <property type="entry name" value="P-loop_NTPase"/>
</dbReference>
<feature type="transmembrane region" description="Helical" evidence="9">
    <location>
        <begin position="394"/>
        <end position="417"/>
    </location>
</feature>
<dbReference type="InParanoid" id="A0A1W4XBK5"/>
<keyword evidence="5" id="KW-0547">Nucleotide-binding</keyword>
<reference evidence="12" key="1">
    <citation type="submission" date="2025-08" db="UniProtKB">
        <authorList>
            <consortium name="RefSeq"/>
        </authorList>
    </citation>
    <scope>IDENTIFICATION</scope>
    <source>
        <tissue evidence="12">Entire body</tissue>
    </source>
</reference>
<dbReference type="GO" id="GO:0140359">
    <property type="term" value="F:ABC-type transporter activity"/>
    <property type="evidence" value="ECO:0007669"/>
    <property type="project" value="InterPro"/>
</dbReference>
<evidence type="ECO:0000256" key="3">
    <source>
        <dbReference type="ARBA" id="ARBA00022448"/>
    </source>
</evidence>
<dbReference type="Gene3D" id="3.40.50.300">
    <property type="entry name" value="P-loop containing nucleotide triphosphate hydrolases"/>
    <property type="match status" value="1"/>
</dbReference>
<dbReference type="Pfam" id="PF19055">
    <property type="entry name" value="ABC2_membrane_7"/>
    <property type="match status" value="1"/>
</dbReference>
<dbReference type="FunCoup" id="A0A1W4XBK5">
    <property type="interactions" value="95"/>
</dbReference>
<dbReference type="InterPro" id="IPR013525">
    <property type="entry name" value="ABC2_TM"/>
</dbReference>
<keyword evidence="11" id="KW-1185">Reference proteome</keyword>
<dbReference type="PANTHER" id="PTHR48041">
    <property type="entry name" value="ABC TRANSPORTER G FAMILY MEMBER 28"/>
    <property type="match status" value="1"/>
</dbReference>
<dbReference type="GO" id="GO:0005886">
    <property type="term" value="C:plasma membrane"/>
    <property type="evidence" value="ECO:0007669"/>
    <property type="project" value="TreeGrafter"/>
</dbReference>
<evidence type="ECO:0000313" key="12">
    <source>
        <dbReference type="RefSeq" id="XP_018330202.1"/>
    </source>
</evidence>
<evidence type="ECO:0000256" key="8">
    <source>
        <dbReference type="ARBA" id="ARBA00023136"/>
    </source>
</evidence>
<dbReference type="KEGG" id="apln:108740399"/>
<dbReference type="AlphaFoldDB" id="A0A1W4XBK5"/>
<keyword evidence="7 9" id="KW-1133">Transmembrane helix</keyword>
<dbReference type="Proteomes" id="UP000192223">
    <property type="component" value="Unplaced"/>
</dbReference>
<evidence type="ECO:0000313" key="11">
    <source>
        <dbReference type="Proteomes" id="UP000192223"/>
    </source>
</evidence>
<evidence type="ECO:0000256" key="2">
    <source>
        <dbReference type="ARBA" id="ARBA00005814"/>
    </source>
</evidence>
<keyword evidence="4 9" id="KW-0812">Transmembrane</keyword>
<dbReference type="GO" id="GO:0016887">
    <property type="term" value="F:ATP hydrolysis activity"/>
    <property type="evidence" value="ECO:0007669"/>
    <property type="project" value="InterPro"/>
</dbReference>
<feature type="transmembrane region" description="Helical" evidence="9">
    <location>
        <begin position="505"/>
        <end position="525"/>
    </location>
</feature>
<dbReference type="GeneID" id="108740399"/>
<keyword evidence="3" id="KW-0813">Transport</keyword>
<dbReference type="InterPro" id="IPR003593">
    <property type="entry name" value="AAA+_ATPase"/>
</dbReference>
<dbReference type="PANTHER" id="PTHR48041:SF32">
    <property type="entry name" value="PROTEIN WHITE-LIKE PROTEIN"/>
    <property type="match status" value="1"/>
</dbReference>